<sequence length="256" mass="27294">MSSAKIRLCVDQPLGPGQSLPLSEAQAHYLFGVMREAVGSRVLVFNGRDGEWLAEVTEAGKRKGSLACVAQTKAQRGLPDLWLMFAPVKKARTDFIVEKAVELGAARIVPISTEYTNAERLRRDKAEAHVREAAEQCGALNLPEVTEIAPLAKLLAGWDPARRILWADEDAAGQSPALAALVAEAPGPWAILIGPEGGFSPAERVELRALPFVRPVALGPRILRAETAALAALVLWQAALGDWAQTPEDAAAEAGS</sequence>
<gene>
    <name evidence="15" type="ORF">OE647_04115</name>
</gene>
<dbReference type="Proteomes" id="UP001652503">
    <property type="component" value="Unassembled WGS sequence"/>
</dbReference>
<dbReference type="CDD" id="cd18084">
    <property type="entry name" value="RsmE-like"/>
    <property type="match status" value="1"/>
</dbReference>
<evidence type="ECO:0000256" key="9">
    <source>
        <dbReference type="ARBA" id="ARBA00022691"/>
    </source>
</evidence>
<evidence type="ECO:0000256" key="4">
    <source>
        <dbReference type="ARBA" id="ARBA00013673"/>
    </source>
</evidence>
<keyword evidence="5 12" id="KW-0963">Cytoplasm</keyword>
<evidence type="ECO:0000256" key="3">
    <source>
        <dbReference type="ARBA" id="ARBA00012328"/>
    </source>
</evidence>
<evidence type="ECO:0000313" key="16">
    <source>
        <dbReference type="Proteomes" id="UP001652503"/>
    </source>
</evidence>
<evidence type="ECO:0000256" key="12">
    <source>
        <dbReference type="PIRNR" id="PIRNR015601"/>
    </source>
</evidence>
<evidence type="ECO:0000256" key="2">
    <source>
        <dbReference type="ARBA" id="ARBA00005528"/>
    </source>
</evidence>
<dbReference type="Gene3D" id="2.40.240.20">
    <property type="entry name" value="Hypothetical PUA domain-like, domain 1"/>
    <property type="match status" value="1"/>
</dbReference>
<organism evidence="15 16">
    <name type="scientific">Albidovulum sediminicola</name>
    <dbReference type="NCBI Taxonomy" id="2984331"/>
    <lineage>
        <taxon>Bacteria</taxon>
        <taxon>Pseudomonadati</taxon>
        <taxon>Pseudomonadota</taxon>
        <taxon>Alphaproteobacteria</taxon>
        <taxon>Rhodobacterales</taxon>
        <taxon>Paracoccaceae</taxon>
        <taxon>Albidovulum</taxon>
    </lineage>
</organism>
<evidence type="ECO:0000256" key="8">
    <source>
        <dbReference type="ARBA" id="ARBA00022679"/>
    </source>
</evidence>
<dbReference type="PIRSF" id="PIRSF015601">
    <property type="entry name" value="MTase_slr0722"/>
    <property type="match status" value="1"/>
</dbReference>
<dbReference type="InterPro" id="IPR015947">
    <property type="entry name" value="PUA-like_sf"/>
</dbReference>
<feature type="domain" description="Ribosomal RNA small subunit methyltransferase E PUA-like" evidence="14">
    <location>
        <begin position="22"/>
        <end position="63"/>
    </location>
</feature>
<dbReference type="InterPro" id="IPR029028">
    <property type="entry name" value="Alpha/beta_knot_MTases"/>
</dbReference>
<dbReference type="SUPFAM" id="SSF75217">
    <property type="entry name" value="alpha/beta knot"/>
    <property type="match status" value="1"/>
</dbReference>
<evidence type="ECO:0000256" key="11">
    <source>
        <dbReference type="ARBA" id="ARBA00047944"/>
    </source>
</evidence>
<dbReference type="NCBIfam" id="NF008696">
    <property type="entry name" value="PRK11713.3-5"/>
    <property type="match status" value="1"/>
</dbReference>
<dbReference type="SUPFAM" id="SSF88697">
    <property type="entry name" value="PUA domain-like"/>
    <property type="match status" value="1"/>
</dbReference>
<keyword evidence="16" id="KW-1185">Reference proteome</keyword>
<comment type="subcellular location">
    <subcellularLocation>
        <location evidence="1 12">Cytoplasm</location>
    </subcellularLocation>
</comment>
<dbReference type="GO" id="GO:0008168">
    <property type="term" value="F:methyltransferase activity"/>
    <property type="evidence" value="ECO:0007669"/>
    <property type="project" value="UniProtKB-KW"/>
</dbReference>
<protein>
    <recommendedName>
        <fullName evidence="4 12">Ribosomal RNA small subunit methyltransferase E</fullName>
        <ecNumber evidence="3 12">2.1.1.193</ecNumber>
    </recommendedName>
</protein>
<evidence type="ECO:0000256" key="10">
    <source>
        <dbReference type="ARBA" id="ARBA00025699"/>
    </source>
</evidence>
<proteinExistence type="inferred from homology"/>
<dbReference type="EC" id="2.1.1.193" evidence="3 12"/>
<name>A0ABT2YYH0_9RHOB</name>
<evidence type="ECO:0000256" key="5">
    <source>
        <dbReference type="ARBA" id="ARBA00022490"/>
    </source>
</evidence>
<keyword evidence="7 12" id="KW-0489">Methyltransferase</keyword>
<accession>A0ABT2YYH0</accession>
<feature type="domain" description="Ribosomal RNA small subunit methyltransferase E methyltransferase" evidence="13">
    <location>
        <begin position="79"/>
        <end position="236"/>
    </location>
</feature>
<dbReference type="InterPro" id="IPR029026">
    <property type="entry name" value="tRNA_m1G_MTases_N"/>
</dbReference>
<dbReference type="Pfam" id="PF20260">
    <property type="entry name" value="PUA_4"/>
    <property type="match status" value="1"/>
</dbReference>
<dbReference type="NCBIfam" id="TIGR00046">
    <property type="entry name" value="RsmE family RNA methyltransferase"/>
    <property type="match status" value="1"/>
</dbReference>
<dbReference type="InterPro" id="IPR046887">
    <property type="entry name" value="RsmE_PUA-like"/>
</dbReference>
<keyword evidence="8 12" id="KW-0808">Transferase</keyword>
<evidence type="ECO:0000259" key="14">
    <source>
        <dbReference type="Pfam" id="PF20260"/>
    </source>
</evidence>
<dbReference type="PANTHER" id="PTHR30027:SF3">
    <property type="entry name" value="16S RRNA (URACIL(1498)-N(3))-METHYLTRANSFERASE"/>
    <property type="match status" value="1"/>
</dbReference>
<dbReference type="RefSeq" id="WP_263720395.1">
    <property type="nucleotide sequence ID" value="NZ_JAOWLA010000003.1"/>
</dbReference>
<comment type="catalytic activity">
    <reaction evidence="11 12">
        <text>uridine(1498) in 16S rRNA + S-adenosyl-L-methionine = N(3)-methyluridine(1498) in 16S rRNA + S-adenosyl-L-homocysteine + H(+)</text>
        <dbReference type="Rhea" id="RHEA:42920"/>
        <dbReference type="Rhea" id="RHEA-COMP:10283"/>
        <dbReference type="Rhea" id="RHEA-COMP:10284"/>
        <dbReference type="ChEBI" id="CHEBI:15378"/>
        <dbReference type="ChEBI" id="CHEBI:57856"/>
        <dbReference type="ChEBI" id="CHEBI:59789"/>
        <dbReference type="ChEBI" id="CHEBI:65315"/>
        <dbReference type="ChEBI" id="CHEBI:74502"/>
        <dbReference type="EC" id="2.1.1.193"/>
    </reaction>
</comment>
<dbReference type="Gene3D" id="3.40.1280.10">
    <property type="match status" value="1"/>
</dbReference>
<evidence type="ECO:0000256" key="1">
    <source>
        <dbReference type="ARBA" id="ARBA00004496"/>
    </source>
</evidence>
<dbReference type="InterPro" id="IPR006700">
    <property type="entry name" value="RsmE"/>
</dbReference>
<evidence type="ECO:0000313" key="15">
    <source>
        <dbReference type="EMBL" id="MCV2863924.1"/>
    </source>
</evidence>
<evidence type="ECO:0000259" key="13">
    <source>
        <dbReference type="Pfam" id="PF04452"/>
    </source>
</evidence>
<dbReference type="GO" id="GO:0032259">
    <property type="term" value="P:methylation"/>
    <property type="evidence" value="ECO:0007669"/>
    <property type="project" value="UniProtKB-KW"/>
</dbReference>
<dbReference type="Pfam" id="PF04452">
    <property type="entry name" value="Methyltrans_RNA"/>
    <property type="match status" value="1"/>
</dbReference>
<comment type="caution">
    <text evidence="15">The sequence shown here is derived from an EMBL/GenBank/DDBJ whole genome shotgun (WGS) entry which is preliminary data.</text>
</comment>
<evidence type="ECO:0000256" key="6">
    <source>
        <dbReference type="ARBA" id="ARBA00022552"/>
    </source>
</evidence>
<dbReference type="EMBL" id="JAOWLA010000003">
    <property type="protein sequence ID" value="MCV2863924.1"/>
    <property type="molecule type" value="Genomic_DNA"/>
</dbReference>
<dbReference type="InterPro" id="IPR046886">
    <property type="entry name" value="RsmE_MTase_dom"/>
</dbReference>
<comment type="similarity">
    <text evidence="2 12">Belongs to the RNA methyltransferase RsmE family.</text>
</comment>
<reference evidence="15 16" key="1">
    <citation type="submission" date="2022-10" db="EMBL/GenBank/DDBJ databases">
        <title>Defluviimonas sp. nov., isolated from ocean surface water.</title>
        <authorList>
            <person name="He W."/>
            <person name="Wang L."/>
            <person name="Zhang D.-F."/>
        </authorList>
    </citation>
    <scope>NUCLEOTIDE SEQUENCE [LARGE SCALE GENOMIC DNA]</scope>
    <source>
        <strain evidence="15 16">WL0075</strain>
    </source>
</reference>
<dbReference type="PANTHER" id="PTHR30027">
    <property type="entry name" value="RIBOSOMAL RNA SMALL SUBUNIT METHYLTRANSFERASE E"/>
    <property type="match status" value="1"/>
</dbReference>
<keyword evidence="6 12" id="KW-0698">rRNA processing</keyword>
<keyword evidence="9 12" id="KW-0949">S-adenosyl-L-methionine</keyword>
<evidence type="ECO:0000256" key="7">
    <source>
        <dbReference type="ARBA" id="ARBA00022603"/>
    </source>
</evidence>
<comment type="function">
    <text evidence="10 12">Specifically methylates the N3 position of the uracil ring of uridine 1498 (m3U1498) in 16S rRNA. Acts on the fully assembled 30S ribosomal subunit.</text>
</comment>